<dbReference type="RefSeq" id="WP_007137297.1">
    <property type="nucleotide sequence ID" value="NZ_AHKF01000015.1"/>
</dbReference>
<evidence type="ECO:0000259" key="1">
    <source>
        <dbReference type="Pfam" id="PF12705"/>
    </source>
</evidence>
<comment type="caution">
    <text evidence="2">The sequence shown here is derived from an EMBL/GenBank/DDBJ whole genome shotgun (WGS) entry which is preliminary data.</text>
</comment>
<reference evidence="2 3" key="1">
    <citation type="journal article" date="2014" name="Acta Crystallogr. D">
        <title>Structure-based characterization and antifreeze properties of a hyperactive ice-binding protein from the Antarctic bacterium Flavobacterium frigoris PS1.</title>
        <authorList>
            <person name="Do H."/>
            <person name="Kim S.J."/>
            <person name="Kim H.J."/>
            <person name="Lee J.H."/>
        </authorList>
    </citation>
    <scope>NUCLEOTIDE SEQUENCE [LARGE SCALE GENOMIC DNA]</scope>
    <source>
        <strain evidence="2 3">PS1</strain>
    </source>
</reference>
<dbReference type="STRING" id="1086011.HJ01_01120"/>
<dbReference type="SUPFAM" id="SSF52540">
    <property type="entry name" value="P-loop containing nucleoside triphosphate hydrolases"/>
    <property type="match status" value="1"/>
</dbReference>
<dbReference type="Gene3D" id="3.90.320.10">
    <property type="match status" value="1"/>
</dbReference>
<dbReference type="InterPro" id="IPR038726">
    <property type="entry name" value="PDDEXK_AddAB-type"/>
</dbReference>
<dbReference type="InterPro" id="IPR027417">
    <property type="entry name" value="P-loop_NTPase"/>
</dbReference>
<gene>
    <name evidence="2" type="ORF">HJ01_01120</name>
</gene>
<dbReference type="Gene3D" id="3.40.50.300">
    <property type="entry name" value="P-loop containing nucleotide triphosphate hydrolases"/>
    <property type="match status" value="1"/>
</dbReference>
<dbReference type="OrthoDB" id="9762792at2"/>
<dbReference type="eggNOG" id="COG2887">
    <property type="taxonomic scope" value="Bacteria"/>
</dbReference>
<dbReference type="InterPro" id="IPR011335">
    <property type="entry name" value="Restrct_endonuc-II-like"/>
</dbReference>
<dbReference type="AlphaFoldDB" id="H7FQJ7"/>
<feature type="domain" description="PD-(D/E)XK endonuclease-like" evidence="1">
    <location>
        <begin position="652"/>
        <end position="917"/>
    </location>
</feature>
<name>H7FQJ7_FLAFP</name>
<keyword evidence="3" id="KW-1185">Reference proteome</keyword>
<proteinExistence type="predicted"/>
<dbReference type="eggNOG" id="COG3893">
    <property type="taxonomic scope" value="Bacteria"/>
</dbReference>
<dbReference type="Pfam" id="PF12705">
    <property type="entry name" value="PDDEXK_1"/>
    <property type="match status" value="1"/>
</dbReference>
<dbReference type="EMBL" id="AHKF01000015">
    <property type="protein sequence ID" value="EIA09214.1"/>
    <property type="molecule type" value="Genomic_DNA"/>
</dbReference>
<dbReference type="Proteomes" id="UP000005566">
    <property type="component" value="Unassembled WGS sequence"/>
</dbReference>
<evidence type="ECO:0000313" key="3">
    <source>
        <dbReference type="Proteomes" id="UP000005566"/>
    </source>
</evidence>
<dbReference type="PATRIC" id="fig|1086011.3.peg.1094"/>
<evidence type="ECO:0000313" key="2">
    <source>
        <dbReference type="EMBL" id="EIA09214.1"/>
    </source>
</evidence>
<protein>
    <recommendedName>
        <fullName evidence="1">PD-(D/E)XK endonuclease-like domain-containing protein</fullName>
    </recommendedName>
</protein>
<dbReference type="SUPFAM" id="SSF52980">
    <property type="entry name" value="Restriction endonuclease-like"/>
    <property type="match status" value="1"/>
</dbReference>
<dbReference type="InterPro" id="IPR011604">
    <property type="entry name" value="PDDEXK-like_dom_sf"/>
</dbReference>
<accession>H7FQJ7</accession>
<sequence length="920" mass="105901">MTNTSFLDKIAQVLVDNYSDKLSNTIVVLPNKRAKIFLIEALKKQVENNILSPEIISIEDFIQDISGIRSVDPIELLFEFYEVYLSVTEKSNQQSFELFANWAKTLLQDFNEIDRYLLDPTHVLSYLKDIEDIKKWGIEVENKTQLLENYIDFWKLLPNYYQSLYAHLLKKGIGYQGLIYRQAVDNLISFSNSVTDKQYVFAGFNALNASEEKIIQHLIASDKAKIYWDADQTFLNDPYHDAGLFLRRFKANWKHYKTTDFEWIVDDFSLTKNIQVIGTPKTIGQAKITGSIIENIIRDNPDTTLDKVAVVLGEENLLVPLLYSLPSTVGALNITMGYSSKNNPAQILIAKLFKMHTNALSRNAKSYVLYYKDVLDILTHPLVEPYAKTAGLVNIINQNNYTFITHQKVMELNLEPTDLFLLLFEKWEKGSVTVLQTVAKLLLRIKDNLSNDNEEEKITKAFVFAIFKVINKLINYYSQHEHIDKIDTLHAIYKQVIDLAEVSFEGEPLNGLQIMGVLESRVLDFDTVIVTSMNEGKFPAGKSQNSFIPYDVKRELGLPTFKEKDAIYTYHFYHLLQRAKNIYLLYNTESEGLDAGEKSRFITQLEVEKQANHNLTHEIYNAVLPETAYKPMVIEKSEAVMTRLKEIASVGFSPSALTSYIRNPIQFYFQKILRIREVEEVEENIALNTLGTIIHETLKVLYEPFIGKFIAEQDIQNCFKQIDDEVLKQFKAVYKEGEIKKGRNLLAFEVAKRNVSNFLKVELESIKAGDAIKILALEETFQRTLTHPRLPFPVLIKGNVDRIEERNGTIRIIDYKTGKVEKASVTLKTWKGLTEEIKNDKIIQVLAYAYMYETKSNSKPIEAGIISFKNLKLGFLPFNFKEEKEANMIINEEVMTNYLEQIVVLLNEILDEAVPFEERV</sequence>
<organism evidence="2 3">
    <name type="scientific">Flavobacterium frigoris (strain PS1)</name>
    <dbReference type="NCBI Taxonomy" id="1086011"/>
    <lineage>
        <taxon>Bacteria</taxon>
        <taxon>Pseudomonadati</taxon>
        <taxon>Bacteroidota</taxon>
        <taxon>Flavobacteriia</taxon>
        <taxon>Flavobacteriales</taxon>
        <taxon>Flavobacteriaceae</taxon>
        <taxon>Flavobacterium</taxon>
    </lineage>
</organism>